<evidence type="ECO:0000313" key="2">
    <source>
        <dbReference type="EMBL" id="ARR02305.1"/>
    </source>
</evidence>
<proteinExistence type="predicted"/>
<feature type="signal peptide" evidence="1">
    <location>
        <begin position="1"/>
        <end position="25"/>
    </location>
</feature>
<dbReference type="AlphaFoldDB" id="A0A1X9T1F7"/>
<dbReference type="InterPro" id="IPR009989">
    <property type="entry name" value="TrbM"/>
</dbReference>
<keyword evidence="1" id="KW-0732">Signal</keyword>
<gene>
    <name evidence="2" type="ORF">CVIC8964_0894</name>
</gene>
<dbReference type="RefSeq" id="WP_086333721.1">
    <property type="nucleotide sequence ID" value="NZ_CP018791.1"/>
</dbReference>
<reference evidence="2 3" key="1">
    <citation type="journal article" date="2017" name="Genome Biol. Evol.">
        <title>Comparative Genomic Analysis Identifies a Campylobacter Clade Deficient in Selenium Metabolism.</title>
        <authorList>
            <person name="Miller W.G."/>
            <person name="Yee E."/>
            <person name="Lopes B.S."/>
            <person name="Chapman M.H."/>
            <person name="Huynh S."/>
            <person name="Bono J.L."/>
            <person name="Parker C.T."/>
            <person name="Strachan N.J.C."/>
            <person name="Forbes K.J."/>
        </authorList>
    </citation>
    <scope>NUCLEOTIDE SEQUENCE [LARGE SCALE GENOMIC DNA]</scope>
    <source>
        <strain evidence="2 3">RM8964</strain>
    </source>
</reference>
<dbReference type="Proteomes" id="UP000194265">
    <property type="component" value="Chromosome"/>
</dbReference>
<dbReference type="OrthoDB" id="9784009at2"/>
<accession>A0A1X9T1F7</accession>
<sequence length="238" mass="27799">MQKYIQKIVNLTLFTAVLIGSVALANSDENKKVSCEILSCLNSEQRPSKCIRSLKYFYSIKGKKLGETLTKRKEFLKLCPTDSGDTPIDAIMADYKGMLDKINPDKCKPEYLNNQLQNINQNTNIKYYKNNDLKNKTIKDKFTRINPNMPKHCSTLVQSDKMPKYNCNDSYYTLDGFKRGYELITITKEEYEKLNPDNRHHETKSYSYECGGKNFKTCYVTEDYYYQKTIIPKTCWSY</sequence>
<protein>
    <submittedName>
        <fullName evidence="2">Conjugal transfer protein TrbM</fullName>
    </submittedName>
</protein>
<dbReference type="EMBL" id="CP018791">
    <property type="protein sequence ID" value="ARR02305.1"/>
    <property type="molecule type" value="Genomic_DNA"/>
</dbReference>
<organism evidence="2 3">
    <name type="scientific">Campylobacter vicugnae</name>
    <dbReference type="NCBI Taxonomy" id="1660076"/>
    <lineage>
        <taxon>Bacteria</taxon>
        <taxon>Pseudomonadati</taxon>
        <taxon>Campylobacterota</taxon>
        <taxon>Epsilonproteobacteria</taxon>
        <taxon>Campylobacterales</taxon>
        <taxon>Campylobacteraceae</taxon>
        <taxon>Campylobacter</taxon>
    </lineage>
</organism>
<dbReference type="STRING" id="1660074.CVIC8964_0894"/>
<dbReference type="Pfam" id="PF07424">
    <property type="entry name" value="TrbM"/>
    <property type="match status" value="1"/>
</dbReference>
<name>A0A1X9T1F7_9BACT</name>
<feature type="chain" id="PRO_5010995405" evidence="1">
    <location>
        <begin position="26"/>
        <end position="238"/>
    </location>
</feature>
<evidence type="ECO:0000256" key="1">
    <source>
        <dbReference type="SAM" id="SignalP"/>
    </source>
</evidence>
<evidence type="ECO:0000313" key="3">
    <source>
        <dbReference type="Proteomes" id="UP000194265"/>
    </source>
</evidence>